<dbReference type="PANTHER" id="PTHR33490">
    <property type="entry name" value="BLR5614 PROTEIN-RELATED"/>
    <property type="match status" value="1"/>
</dbReference>
<feature type="domain" description="Transglutaminase-like" evidence="3">
    <location>
        <begin position="397"/>
        <end position="459"/>
    </location>
</feature>
<feature type="chain" id="PRO_5021782700" evidence="2">
    <location>
        <begin position="31"/>
        <end position="507"/>
    </location>
</feature>
<sequence length="507" mass="55935" precursor="true">MGTPRDLISSRRIVAIVLACMMLTVGRANAETSSTTEPTESWQVIYIGGKRVGYAWSSERSVERDGRTVIVTDVLTQMTITRFNGRLTMRVKQQTEEDTEGNLLKFVFELANPPNSNTKTVGIVEGDQLQLTTTSGGRTQKSMQEWDNNVKSPAWQERVLRESPLEEGDTRSFKTFDPQFNRVAEIGLSHEGTKETELLDGKTRELEHIKVTHSLIPGFVIDSYTDKDGRTLKTETNLLGTASYEVPREVALEEIAGEELDLALETLVRVEAIERPFETERVRYRITVEGGVQKDDFPEGPTQQREVVSDDVVELTVTSIRPAAEEDSPSSSSPPGPDFLSSTRFLECKDPRIVELAAEGVEPGGTDAEVAMALEKFVHRKIRTKDFSTALATASEVARSLEGDCTEHAVLLAALLRVREIPSRVAVGLVYSPRHSGFAGHMWTEAYLDGRWVPLDATLGRGGIGATHIKMSDSSLADDAAVPVGAFVSVTMLLGRMRIEVESVEHR</sequence>
<dbReference type="KEGG" id="mri:Mal4_41110"/>
<feature type="signal peptide" evidence="2">
    <location>
        <begin position="1"/>
        <end position="30"/>
    </location>
</feature>
<organism evidence="4 5">
    <name type="scientific">Maioricimonas rarisocia</name>
    <dbReference type="NCBI Taxonomy" id="2528026"/>
    <lineage>
        <taxon>Bacteria</taxon>
        <taxon>Pseudomonadati</taxon>
        <taxon>Planctomycetota</taxon>
        <taxon>Planctomycetia</taxon>
        <taxon>Planctomycetales</taxon>
        <taxon>Planctomycetaceae</taxon>
        <taxon>Maioricimonas</taxon>
    </lineage>
</organism>
<dbReference type="Proteomes" id="UP000320496">
    <property type="component" value="Chromosome"/>
</dbReference>
<dbReference type="Gene3D" id="3.10.620.30">
    <property type="match status" value="1"/>
</dbReference>
<evidence type="ECO:0000313" key="5">
    <source>
        <dbReference type="Proteomes" id="UP000320496"/>
    </source>
</evidence>
<dbReference type="EMBL" id="CP036275">
    <property type="protein sequence ID" value="QDU39764.1"/>
    <property type="molecule type" value="Genomic_DNA"/>
</dbReference>
<dbReference type="SMART" id="SM00460">
    <property type="entry name" value="TGc"/>
    <property type="match status" value="1"/>
</dbReference>
<protein>
    <submittedName>
        <fullName evidence="4">Transglutaminase-like superfamily protein</fullName>
    </submittedName>
</protein>
<keyword evidence="2" id="KW-0732">Signal</keyword>
<dbReference type="Pfam" id="PF01841">
    <property type="entry name" value="Transglut_core"/>
    <property type="match status" value="1"/>
</dbReference>
<dbReference type="InterPro" id="IPR038765">
    <property type="entry name" value="Papain-like_cys_pep_sf"/>
</dbReference>
<evidence type="ECO:0000256" key="1">
    <source>
        <dbReference type="SAM" id="MobiDB-lite"/>
    </source>
</evidence>
<name>A0A517ZB90_9PLAN</name>
<evidence type="ECO:0000259" key="3">
    <source>
        <dbReference type="SMART" id="SM00460"/>
    </source>
</evidence>
<keyword evidence="5" id="KW-1185">Reference proteome</keyword>
<evidence type="ECO:0000313" key="4">
    <source>
        <dbReference type="EMBL" id="QDU39764.1"/>
    </source>
</evidence>
<evidence type="ECO:0000256" key="2">
    <source>
        <dbReference type="SAM" id="SignalP"/>
    </source>
</evidence>
<gene>
    <name evidence="4" type="ORF">Mal4_41110</name>
</gene>
<dbReference type="AlphaFoldDB" id="A0A517ZB90"/>
<dbReference type="SUPFAM" id="SSF54001">
    <property type="entry name" value="Cysteine proteinases"/>
    <property type="match status" value="1"/>
</dbReference>
<dbReference type="InterPro" id="IPR002931">
    <property type="entry name" value="Transglutaminase-like"/>
</dbReference>
<dbReference type="RefSeq" id="WP_197443641.1">
    <property type="nucleotide sequence ID" value="NZ_CP036275.1"/>
</dbReference>
<feature type="region of interest" description="Disordered" evidence="1">
    <location>
        <begin position="320"/>
        <end position="341"/>
    </location>
</feature>
<accession>A0A517ZB90</accession>
<proteinExistence type="predicted"/>
<reference evidence="4 5" key="1">
    <citation type="submission" date="2019-02" db="EMBL/GenBank/DDBJ databases">
        <title>Deep-cultivation of Planctomycetes and their phenomic and genomic characterization uncovers novel biology.</title>
        <authorList>
            <person name="Wiegand S."/>
            <person name="Jogler M."/>
            <person name="Boedeker C."/>
            <person name="Pinto D."/>
            <person name="Vollmers J."/>
            <person name="Rivas-Marin E."/>
            <person name="Kohn T."/>
            <person name="Peeters S.H."/>
            <person name="Heuer A."/>
            <person name="Rast P."/>
            <person name="Oberbeckmann S."/>
            <person name="Bunk B."/>
            <person name="Jeske O."/>
            <person name="Meyerdierks A."/>
            <person name="Storesund J.E."/>
            <person name="Kallscheuer N."/>
            <person name="Luecker S."/>
            <person name="Lage O.M."/>
            <person name="Pohl T."/>
            <person name="Merkel B.J."/>
            <person name="Hornburger P."/>
            <person name="Mueller R.-W."/>
            <person name="Bruemmer F."/>
            <person name="Labrenz M."/>
            <person name="Spormann A.M."/>
            <person name="Op den Camp H."/>
            <person name="Overmann J."/>
            <person name="Amann R."/>
            <person name="Jetten M.S.M."/>
            <person name="Mascher T."/>
            <person name="Medema M.H."/>
            <person name="Devos D.P."/>
            <person name="Kaster A.-K."/>
            <person name="Ovreas L."/>
            <person name="Rohde M."/>
            <person name="Galperin M.Y."/>
            <person name="Jogler C."/>
        </authorList>
    </citation>
    <scope>NUCLEOTIDE SEQUENCE [LARGE SCALE GENOMIC DNA]</scope>
    <source>
        <strain evidence="4 5">Mal4</strain>
    </source>
</reference>